<proteinExistence type="predicted"/>
<dbReference type="RefSeq" id="WP_087999851.1">
    <property type="nucleotide sequence ID" value="NZ_BMHB01000001.1"/>
</dbReference>
<comment type="caution">
    <text evidence="1">The sequence shown here is derived from an EMBL/GenBank/DDBJ whole genome shotgun (WGS) entry which is preliminary data.</text>
</comment>
<accession>A0A8J3EXP7</accession>
<name>A0A8J3EXP7_9BACI</name>
<evidence type="ECO:0000313" key="2">
    <source>
        <dbReference type="Proteomes" id="UP000626244"/>
    </source>
</evidence>
<protein>
    <submittedName>
        <fullName evidence="1">Uncharacterized protein</fullName>
    </submittedName>
</protein>
<dbReference type="AlphaFoldDB" id="A0A8J3EXP7"/>
<sequence length="153" mass="17656">MSQVRIAINYAIMIERLRSEGVENSQLINKLKEENYEFLNQFGKGMPDWEALVNLFKQSEDDFQRILNEGYHIKFLTKGSLMTLLRLKYGIEVEKDYDDKGTAIEGIILSKEAVETVKNTLASNWKLTTYIDEKEGLSKVRIELLKSSELTSI</sequence>
<dbReference type="EMBL" id="BMHB01000001">
    <property type="protein sequence ID" value="GGI15230.1"/>
    <property type="molecule type" value="Genomic_DNA"/>
</dbReference>
<reference evidence="2" key="1">
    <citation type="journal article" date="2019" name="Int. J. Syst. Evol. Microbiol.">
        <title>The Global Catalogue of Microorganisms (GCM) 10K type strain sequencing project: providing services to taxonomists for standard genome sequencing and annotation.</title>
        <authorList>
            <consortium name="The Broad Institute Genomics Platform"/>
            <consortium name="The Broad Institute Genome Sequencing Center for Infectious Disease"/>
            <person name="Wu L."/>
            <person name="Ma J."/>
        </authorList>
    </citation>
    <scope>NUCLEOTIDE SEQUENCE [LARGE SCALE GENOMIC DNA]</scope>
    <source>
        <strain evidence="2">CGMCC 1.14993</strain>
    </source>
</reference>
<keyword evidence="2" id="KW-1185">Reference proteome</keyword>
<dbReference type="OrthoDB" id="2657532at2"/>
<dbReference type="Proteomes" id="UP000626244">
    <property type="component" value="Unassembled WGS sequence"/>
</dbReference>
<evidence type="ECO:0000313" key="1">
    <source>
        <dbReference type="EMBL" id="GGI15230.1"/>
    </source>
</evidence>
<gene>
    <name evidence="1" type="ORF">GCM10007380_26930</name>
</gene>
<organism evidence="1 2">
    <name type="scientific">Gottfriedia solisilvae</name>
    <dbReference type="NCBI Taxonomy" id="1516104"/>
    <lineage>
        <taxon>Bacteria</taxon>
        <taxon>Bacillati</taxon>
        <taxon>Bacillota</taxon>
        <taxon>Bacilli</taxon>
        <taxon>Bacillales</taxon>
        <taxon>Bacillaceae</taxon>
        <taxon>Gottfriedia</taxon>
    </lineage>
</organism>